<name>A0A0F9K7C8_9ZZZZ</name>
<comment type="caution">
    <text evidence="1">The sequence shown here is derived from an EMBL/GenBank/DDBJ whole genome shotgun (WGS) entry which is preliminary data.</text>
</comment>
<accession>A0A0F9K7C8</accession>
<dbReference type="EMBL" id="LAZR01008580">
    <property type="protein sequence ID" value="KKM77863.1"/>
    <property type="molecule type" value="Genomic_DNA"/>
</dbReference>
<protein>
    <submittedName>
        <fullName evidence="1">Uncharacterized protein</fullName>
    </submittedName>
</protein>
<sequence length="53" mass="6071">MELGVVAANVKYLKAGKDSKDYLQRSNKCKVGKILRPMQIIIHRGSDFVKLYF</sequence>
<organism evidence="1">
    <name type="scientific">marine sediment metagenome</name>
    <dbReference type="NCBI Taxonomy" id="412755"/>
    <lineage>
        <taxon>unclassified sequences</taxon>
        <taxon>metagenomes</taxon>
        <taxon>ecological metagenomes</taxon>
    </lineage>
</organism>
<proteinExistence type="predicted"/>
<gene>
    <name evidence="1" type="ORF">LCGC14_1365780</name>
</gene>
<reference evidence="1" key="1">
    <citation type="journal article" date="2015" name="Nature">
        <title>Complex archaea that bridge the gap between prokaryotes and eukaryotes.</title>
        <authorList>
            <person name="Spang A."/>
            <person name="Saw J.H."/>
            <person name="Jorgensen S.L."/>
            <person name="Zaremba-Niedzwiedzka K."/>
            <person name="Martijn J."/>
            <person name="Lind A.E."/>
            <person name="van Eijk R."/>
            <person name="Schleper C."/>
            <person name="Guy L."/>
            <person name="Ettema T.J."/>
        </authorList>
    </citation>
    <scope>NUCLEOTIDE SEQUENCE</scope>
</reference>
<dbReference type="AlphaFoldDB" id="A0A0F9K7C8"/>
<evidence type="ECO:0000313" key="1">
    <source>
        <dbReference type="EMBL" id="KKM77863.1"/>
    </source>
</evidence>